<dbReference type="GO" id="GO:0004784">
    <property type="term" value="F:superoxide dismutase activity"/>
    <property type="evidence" value="ECO:0007669"/>
    <property type="project" value="UniProtKB-EC"/>
</dbReference>
<evidence type="ECO:0000256" key="1">
    <source>
        <dbReference type="ARBA" id="ARBA00010457"/>
    </source>
</evidence>
<evidence type="ECO:0000313" key="4">
    <source>
        <dbReference type="EMBL" id="MET4580472.1"/>
    </source>
</evidence>
<reference evidence="4 5" key="1">
    <citation type="submission" date="2024-06" db="EMBL/GenBank/DDBJ databases">
        <title>Sorghum-associated microbial communities from plants grown in Nebraska, USA.</title>
        <authorList>
            <person name="Schachtman D."/>
        </authorList>
    </citation>
    <scope>NUCLEOTIDE SEQUENCE [LARGE SCALE GENOMIC DNA]</scope>
    <source>
        <strain evidence="4 5">2709</strain>
    </source>
</reference>
<accession>A0ABV2QHF3</accession>
<dbReference type="InterPro" id="IPR018152">
    <property type="entry name" value="SOD_Cu/Zn_BS"/>
</dbReference>
<name>A0ABV2QHF3_9BURK</name>
<comment type="function">
    <text evidence="2">Destroys radicals which are normally produced within the cells and which are toxic to biological systems.</text>
</comment>
<protein>
    <recommendedName>
        <fullName evidence="2">Superoxide dismutase [Cu-Zn]</fullName>
        <ecNumber evidence="2">1.15.1.1</ecNumber>
    </recommendedName>
</protein>
<dbReference type="Pfam" id="PF00080">
    <property type="entry name" value="Sod_Cu"/>
    <property type="match status" value="1"/>
</dbReference>
<dbReference type="EC" id="1.15.1.1" evidence="2"/>
<comment type="catalytic activity">
    <reaction evidence="2">
        <text>2 superoxide + 2 H(+) = H2O2 + O2</text>
        <dbReference type="Rhea" id="RHEA:20696"/>
        <dbReference type="ChEBI" id="CHEBI:15378"/>
        <dbReference type="ChEBI" id="CHEBI:15379"/>
        <dbReference type="ChEBI" id="CHEBI:16240"/>
        <dbReference type="ChEBI" id="CHEBI:18421"/>
        <dbReference type="EC" id="1.15.1.1"/>
    </reaction>
</comment>
<dbReference type="InterPro" id="IPR024134">
    <property type="entry name" value="SOD_Cu/Zn_/chaperone"/>
</dbReference>
<dbReference type="CDD" id="cd00305">
    <property type="entry name" value="Cu-Zn_Superoxide_Dismutase"/>
    <property type="match status" value="1"/>
</dbReference>
<dbReference type="RefSeq" id="WP_354449431.1">
    <property type="nucleotide sequence ID" value="NZ_JBEPSH010000018.1"/>
</dbReference>
<dbReference type="InterPro" id="IPR036423">
    <property type="entry name" value="SOD-like_Cu/Zn_dom_sf"/>
</dbReference>
<gene>
    <name evidence="4" type="ORF">ABIE13_005613</name>
</gene>
<dbReference type="InterPro" id="IPR001424">
    <property type="entry name" value="SOD_Cu_Zn_dom"/>
</dbReference>
<sequence length="189" mass="19255">MRALAHLRRPTIIGLAAGFGLVVSGCSIGPSTGSLPEQVAQVQLRATQVDQPLAAKPVEGMVRFAAMKDGATRVTGEIKNLKPNSIHGFHIHENGDCSAPDAMSAGGHYNPTGAQHGAPGHGHLGDLPALQADAMGTARVQYVSQSIKLTGPNSVVGKGLIVHKDPDDINAQPAGNSGPRLACGVIAGA</sequence>
<keyword evidence="2 4" id="KW-0560">Oxidoreductase</keyword>
<dbReference type="PANTHER" id="PTHR10003">
    <property type="entry name" value="SUPEROXIDE DISMUTASE CU-ZN -RELATED"/>
    <property type="match status" value="1"/>
</dbReference>
<evidence type="ECO:0000313" key="5">
    <source>
        <dbReference type="Proteomes" id="UP001549320"/>
    </source>
</evidence>
<comment type="cofactor">
    <cofactor evidence="2">
        <name>Cu cation</name>
        <dbReference type="ChEBI" id="CHEBI:23378"/>
    </cofactor>
    <text evidence="2">Binds 1 copper ion per subunit.</text>
</comment>
<comment type="cofactor">
    <cofactor evidence="2">
        <name>Zn(2+)</name>
        <dbReference type="ChEBI" id="CHEBI:29105"/>
    </cofactor>
    <text evidence="2">Binds 1 zinc ion per subunit.</text>
</comment>
<dbReference type="PROSITE" id="PS00332">
    <property type="entry name" value="SOD_CU_ZN_2"/>
    <property type="match status" value="1"/>
</dbReference>
<keyword evidence="2" id="KW-0862">Zinc</keyword>
<evidence type="ECO:0000256" key="2">
    <source>
        <dbReference type="RuleBase" id="RU000393"/>
    </source>
</evidence>
<dbReference type="SUPFAM" id="SSF49329">
    <property type="entry name" value="Cu,Zn superoxide dismutase-like"/>
    <property type="match status" value="1"/>
</dbReference>
<dbReference type="Gene3D" id="2.60.40.200">
    <property type="entry name" value="Superoxide dismutase, copper/zinc binding domain"/>
    <property type="match status" value="1"/>
</dbReference>
<feature type="domain" description="Superoxide dismutase copper/zinc binding" evidence="3">
    <location>
        <begin position="58"/>
        <end position="186"/>
    </location>
</feature>
<dbReference type="PROSITE" id="PS00087">
    <property type="entry name" value="SOD_CU_ZN_1"/>
    <property type="match status" value="1"/>
</dbReference>
<keyword evidence="2" id="KW-0479">Metal-binding</keyword>
<proteinExistence type="inferred from homology"/>
<evidence type="ECO:0000259" key="3">
    <source>
        <dbReference type="Pfam" id="PF00080"/>
    </source>
</evidence>
<dbReference type="Proteomes" id="UP001549320">
    <property type="component" value="Unassembled WGS sequence"/>
</dbReference>
<dbReference type="PROSITE" id="PS51257">
    <property type="entry name" value="PROKAR_LIPOPROTEIN"/>
    <property type="match status" value="1"/>
</dbReference>
<comment type="caution">
    <text evidence="4">The sequence shown here is derived from an EMBL/GenBank/DDBJ whole genome shotgun (WGS) entry which is preliminary data.</text>
</comment>
<keyword evidence="5" id="KW-1185">Reference proteome</keyword>
<organism evidence="4 5">
    <name type="scientific">Ottowia thiooxydans</name>
    <dbReference type="NCBI Taxonomy" id="219182"/>
    <lineage>
        <taxon>Bacteria</taxon>
        <taxon>Pseudomonadati</taxon>
        <taxon>Pseudomonadota</taxon>
        <taxon>Betaproteobacteria</taxon>
        <taxon>Burkholderiales</taxon>
        <taxon>Comamonadaceae</taxon>
        <taxon>Ottowia</taxon>
    </lineage>
</organism>
<comment type="similarity">
    <text evidence="1 2">Belongs to the Cu-Zn superoxide dismutase family.</text>
</comment>
<dbReference type="EMBL" id="JBEPSH010000018">
    <property type="protein sequence ID" value="MET4580472.1"/>
    <property type="molecule type" value="Genomic_DNA"/>
</dbReference>
<keyword evidence="2" id="KW-0186">Copper</keyword>
<dbReference type="PRINTS" id="PR00068">
    <property type="entry name" value="CUZNDISMTASE"/>
</dbReference>